<dbReference type="Pfam" id="PF08281">
    <property type="entry name" value="Sigma70_r4_2"/>
    <property type="match status" value="1"/>
</dbReference>
<dbReference type="InterPro" id="IPR014325">
    <property type="entry name" value="RNA_pol_sigma-E_actinobac"/>
</dbReference>
<gene>
    <name evidence="8" type="ORF">SAMN05421837_114121</name>
</gene>
<sequence length="172" mass="19306">MGSGILWGVQFEEFSREQLPGLVRFAAVLTGDRELAQDVVQDALVRAHRAWRQVAAADRPELYLRKMVVNGYLGWRRRWYQRSVHPTPDVALLREPTAPDPARRIADADQLSGLLARLSRAQRASIVLRFYEDRDDDEIAAVLGCATGTVRSHISRGLSSLRLGIEEGKESV</sequence>
<dbReference type="EMBL" id="FNUJ01000014">
    <property type="protein sequence ID" value="SEF37561.1"/>
    <property type="molecule type" value="Genomic_DNA"/>
</dbReference>
<evidence type="ECO:0000256" key="1">
    <source>
        <dbReference type="ARBA" id="ARBA00010641"/>
    </source>
</evidence>
<keyword evidence="9" id="KW-1185">Reference proteome</keyword>
<dbReference type="AlphaFoldDB" id="A0A1H5RJ91"/>
<proteinExistence type="inferred from homology"/>
<keyword evidence="5" id="KW-0804">Transcription</keyword>
<dbReference type="GO" id="GO:0003677">
    <property type="term" value="F:DNA binding"/>
    <property type="evidence" value="ECO:0007669"/>
    <property type="project" value="UniProtKB-KW"/>
</dbReference>
<reference evidence="9" key="1">
    <citation type="submission" date="2016-10" db="EMBL/GenBank/DDBJ databases">
        <authorList>
            <person name="Varghese N."/>
            <person name="Submissions S."/>
        </authorList>
    </citation>
    <scope>NUCLEOTIDE SEQUENCE [LARGE SCALE GENOMIC DNA]</scope>
    <source>
        <strain evidence="9">DSM 44654</strain>
    </source>
</reference>
<keyword evidence="2" id="KW-0805">Transcription regulation</keyword>
<evidence type="ECO:0000256" key="4">
    <source>
        <dbReference type="ARBA" id="ARBA00023125"/>
    </source>
</evidence>
<dbReference type="NCBIfam" id="TIGR02983">
    <property type="entry name" value="SigE-fam_strep"/>
    <property type="match status" value="1"/>
</dbReference>
<comment type="similarity">
    <text evidence="1">Belongs to the sigma-70 factor family. ECF subfamily.</text>
</comment>
<dbReference type="Pfam" id="PF04542">
    <property type="entry name" value="Sigma70_r2"/>
    <property type="match status" value="1"/>
</dbReference>
<dbReference type="GO" id="GO:0006352">
    <property type="term" value="P:DNA-templated transcription initiation"/>
    <property type="evidence" value="ECO:0007669"/>
    <property type="project" value="InterPro"/>
</dbReference>
<dbReference type="InterPro" id="IPR013324">
    <property type="entry name" value="RNA_pol_sigma_r3/r4-like"/>
</dbReference>
<evidence type="ECO:0000256" key="5">
    <source>
        <dbReference type="ARBA" id="ARBA00023163"/>
    </source>
</evidence>
<dbReference type="NCBIfam" id="TIGR02937">
    <property type="entry name" value="sigma70-ECF"/>
    <property type="match status" value="1"/>
</dbReference>
<dbReference type="PANTHER" id="PTHR43133:SF50">
    <property type="entry name" value="ECF RNA POLYMERASE SIGMA FACTOR SIGM"/>
    <property type="match status" value="1"/>
</dbReference>
<feature type="domain" description="RNA polymerase sigma factor 70 region 4 type 2" evidence="7">
    <location>
        <begin position="110"/>
        <end position="160"/>
    </location>
</feature>
<evidence type="ECO:0000313" key="8">
    <source>
        <dbReference type="EMBL" id="SEF37561.1"/>
    </source>
</evidence>
<feature type="domain" description="RNA polymerase sigma-70 region 2" evidence="6">
    <location>
        <begin position="19"/>
        <end position="78"/>
    </location>
</feature>
<evidence type="ECO:0000256" key="3">
    <source>
        <dbReference type="ARBA" id="ARBA00023082"/>
    </source>
</evidence>
<keyword evidence="4" id="KW-0238">DNA-binding</keyword>
<dbReference type="Gene3D" id="1.10.10.10">
    <property type="entry name" value="Winged helix-like DNA-binding domain superfamily/Winged helix DNA-binding domain"/>
    <property type="match status" value="1"/>
</dbReference>
<dbReference type="SUPFAM" id="SSF88659">
    <property type="entry name" value="Sigma3 and sigma4 domains of RNA polymerase sigma factors"/>
    <property type="match status" value="1"/>
</dbReference>
<dbReference type="InterPro" id="IPR013249">
    <property type="entry name" value="RNA_pol_sigma70_r4_t2"/>
</dbReference>
<dbReference type="STRING" id="218821.SAMN05421837_114121"/>
<dbReference type="Gene3D" id="1.10.1740.10">
    <property type="match status" value="1"/>
</dbReference>
<dbReference type="InterPro" id="IPR014284">
    <property type="entry name" value="RNA_pol_sigma-70_dom"/>
</dbReference>
<dbReference type="InterPro" id="IPR039425">
    <property type="entry name" value="RNA_pol_sigma-70-like"/>
</dbReference>
<dbReference type="Proteomes" id="UP000198878">
    <property type="component" value="Unassembled WGS sequence"/>
</dbReference>
<dbReference type="GO" id="GO:0016987">
    <property type="term" value="F:sigma factor activity"/>
    <property type="evidence" value="ECO:0007669"/>
    <property type="project" value="UniProtKB-KW"/>
</dbReference>
<name>A0A1H5RJ91_9PSEU</name>
<accession>A0A1H5RJ91</accession>
<protein>
    <submittedName>
        <fullName evidence="8">RNA polymerase sigma-70 factor, sigma-E family</fullName>
    </submittedName>
</protein>
<keyword evidence="3" id="KW-0731">Sigma factor</keyword>
<evidence type="ECO:0000259" key="6">
    <source>
        <dbReference type="Pfam" id="PF04542"/>
    </source>
</evidence>
<evidence type="ECO:0000256" key="2">
    <source>
        <dbReference type="ARBA" id="ARBA00023015"/>
    </source>
</evidence>
<organism evidence="8 9">
    <name type="scientific">Amycolatopsis pretoriensis</name>
    <dbReference type="NCBI Taxonomy" id="218821"/>
    <lineage>
        <taxon>Bacteria</taxon>
        <taxon>Bacillati</taxon>
        <taxon>Actinomycetota</taxon>
        <taxon>Actinomycetes</taxon>
        <taxon>Pseudonocardiales</taxon>
        <taxon>Pseudonocardiaceae</taxon>
        <taxon>Amycolatopsis</taxon>
    </lineage>
</organism>
<dbReference type="SUPFAM" id="SSF88946">
    <property type="entry name" value="Sigma2 domain of RNA polymerase sigma factors"/>
    <property type="match status" value="1"/>
</dbReference>
<dbReference type="InterPro" id="IPR013325">
    <property type="entry name" value="RNA_pol_sigma_r2"/>
</dbReference>
<dbReference type="InterPro" id="IPR007627">
    <property type="entry name" value="RNA_pol_sigma70_r2"/>
</dbReference>
<dbReference type="PANTHER" id="PTHR43133">
    <property type="entry name" value="RNA POLYMERASE ECF-TYPE SIGMA FACTO"/>
    <property type="match status" value="1"/>
</dbReference>
<evidence type="ECO:0000259" key="7">
    <source>
        <dbReference type="Pfam" id="PF08281"/>
    </source>
</evidence>
<dbReference type="InterPro" id="IPR036388">
    <property type="entry name" value="WH-like_DNA-bd_sf"/>
</dbReference>
<evidence type="ECO:0000313" key="9">
    <source>
        <dbReference type="Proteomes" id="UP000198878"/>
    </source>
</evidence>